<evidence type="ECO:0000256" key="13">
    <source>
        <dbReference type="ARBA" id="ARBA00022840"/>
    </source>
</evidence>
<organism evidence="25">
    <name type="scientific">Nitratidesulfovibrio vulgaris (strain DSM 19637 / Miyazaki F)</name>
    <name type="common">Desulfovibrio vulgaris</name>
    <dbReference type="NCBI Taxonomy" id="883"/>
    <lineage>
        <taxon>Bacteria</taxon>
        <taxon>Pseudomonadati</taxon>
        <taxon>Thermodesulfobacteriota</taxon>
        <taxon>Desulfovibrionia</taxon>
        <taxon>Desulfovibrionales</taxon>
        <taxon>Desulfovibrionaceae</taxon>
        <taxon>Nitratidesulfovibrio</taxon>
    </lineage>
</organism>
<keyword evidence="15 24" id="KW-1133">Transmembrane helix</keyword>
<feature type="transmembrane region" description="Helical" evidence="24">
    <location>
        <begin position="101"/>
        <end position="119"/>
    </location>
</feature>
<accession>B8DQP7</accession>
<evidence type="ECO:0000256" key="2">
    <source>
        <dbReference type="ARBA" id="ARBA00005967"/>
    </source>
</evidence>
<keyword evidence="7" id="KW-0997">Cell inner membrane</keyword>
<feature type="binding site" evidence="22">
    <location>
        <position position="18"/>
    </location>
    <ligand>
        <name>ATP</name>
        <dbReference type="ChEBI" id="CHEBI:30616"/>
    </ligand>
</feature>
<keyword evidence="16 24" id="KW-0443">Lipid metabolism</keyword>
<evidence type="ECO:0000256" key="19">
    <source>
        <dbReference type="ARBA" id="ARBA00023264"/>
    </source>
</evidence>
<evidence type="ECO:0000256" key="14">
    <source>
        <dbReference type="ARBA" id="ARBA00022842"/>
    </source>
</evidence>
<dbReference type="KEGG" id="dvm:DvMF_2223"/>
<evidence type="ECO:0000256" key="15">
    <source>
        <dbReference type="ARBA" id="ARBA00022989"/>
    </source>
</evidence>
<dbReference type="PANTHER" id="PTHR34299">
    <property type="entry name" value="DIACYLGLYCEROL KINASE"/>
    <property type="match status" value="1"/>
</dbReference>
<dbReference type="Pfam" id="PF01219">
    <property type="entry name" value="DAGK_prokar"/>
    <property type="match status" value="1"/>
</dbReference>
<dbReference type="HOGENOM" id="CLU_112343_3_1_7"/>
<dbReference type="EMBL" id="CP001197">
    <property type="protein sequence ID" value="ACL09166.1"/>
    <property type="molecule type" value="Genomic_DNA"/>
</dbReference>
<sequence length="120" mass="13397">MKVLRDIAYRRVICAARYSLAGFRAAVAKEESFRMELLGLAVLLLVLLFIPWALWKKILMAACYLLVLLTELLNSAIEDVCDLVSPGHSEYVRTAKDKGSMAVLLALVFNLLVFVVLLLV</sequence>
<dbReference type="EC" id="2.7.1.107" evidence="3 24"/>
<comment type="cofactor">
    <cofactor evidence="23">
        <name>Mg(2+)</name>
        <dbReference type="ChEBI" id="CHEBI:18420"/>
    </cofactor>
    <text evidence="23">Mn(2+), Zn(2+), Cd(2+) and Co(2+) support activity to lesser extents.</text>
</comment>
<evidence type="ECO:0000256" key="8">
    <source>
        <dbReference type="ARBA" id="ARBA00022679"/>
    </source>
</evidence>
<dbReference type="InterPro" id="IPR000829">
    <property type="entry name" value="DAGK"/>
</dbReference>
<feature type="binding site" evidence="22">
    <location>
        <position position="30"/>
    </location>
    <ligand>
        <name>ATP</name>
        <dbReference type="ChEBI" id="CHEBI:30616"/>
    </ligand>
</feature>
<dbReference type="GO" id="GO:0004143">
    <property type="term" value="F:ATP-dependent diacylglycerol kinase activity"/>
    <property type="evidence" value="ECO:0007669"/>
    <property type="project" value="UniProtKB-EC"/>
</dbReference>
<dbReference type="AlphaFoldDB" id="B8DQP7"/>
<evidence type="ECO:0000256" key="5">
    <source>
        <dbReference type="ARBA" id="ARBA00022475"/>
    </source>
</evidence>
<feature type="binding site" evidence="23">
    <location>
        <position position="30"/>
    </location>
    <ligand>
        <name>a divalent metal cation</name>
        <dbReference type="ChEBI" id="CHEBI:60240"/>
    </ligand>
</feature>
<evidence type="ECO:0000256" key="20">
    <source>
        <dbReference type="PIRSR" id="PIRSR600829-1"/>
    </source>
</evidence>
<dbReference type="OrthoDB" id="5460798at2"/>
<evidence type="ECO:0000256" key="3">
    <source>
        <dbReference type="ARBA" id="ARBA00012133"/>
    </source>
</evidence>
<feature type="binding site" evidence="22">
    <location>
        <position position="78"/>
    </location>
    <ligand>
        <name>ATP</name>
        <dbReference type="ChEBI" id="CHEBI:30616"/>
    </ligand>
</feature>
<evidence type="ECO:0000256" key="23">
    <source>
        <dbReference type="PIRSR" id="PIRSR600829-4"/>
    </source>
</evidence>
<dbReference type="eggNOG" id="COG0818">
    <property type="taxonomic scope" value="Bacteria"/>
</dbReference>
<feature type="binding site" evidence="21">
    <location>
        <position position="71"/>
    </location>
    <ligand>
        <name>substrate</name>
    </ligand>
</feature>
<keyword evidence="9 24" id="KW-0812">Transmembrane</keyword>
<dbReference type="GO" id="GO:0006654">
    <property type="term" value="P:phosphatidic acid biosynthetic process"/>
    <property type="evidence" value="ECO:0007669"/>
    <property type="project" value="InterPro"/>
</dbReference>
<feature type="binding site" evidence="21">
    <location>
        <position position="11"/>
    </location>
    <ligand>
        <name>substrate</name>
    </ligand>
</feature>
<evidence type="ECO:0000256" key="7">
    <source>
        <dbReference type="ARBA" id="ARBA00022519"/>
    </source>
</evidence>
<keyword evidence="13 22" id="KW-0067">ATP-binding</keyword>
<dbReference type="STRING" id="883.DvMF_2223"/>
<keyword evidence="8 24" id="KW-0808">Transferase</keyword>
<keyword evidence="6" id="KW-0444">Lipid biosynthesis</keyword>
<keyword evidence="19 24" id="KW-1208">Phospholipid metabolism</keyword>
<evidence type="ECO:0000256" key="18">
    <source>
        <dbReference type="ARBA" id="ARBA00023209"/>
    </source>
</evidence>
<keyword evidence="11 22" id="KW-0547">Nucleotide-binding</keyword>
<keyword evidence="18" id="KW-0594">Phospholipid biosynthesis</keyword>
<comment type="subcellular location">
    <subcellularLocation>
        <location evidence="1">Cell inner membrane</location>
        <topology evidence="1">Multi-pass membrane protein</topology>
    </subcellularLocation>
</comment>
<name>B8DQP7_NITV9</name>
<evidence type="ECO:0000256" key="10">
    <source>
        <dbReference type="ARBA" id="ARBA00022723"/>
    </source>
</evidence>
<dbReference type="GO" id="GO:0005886">
    <property type="term" value="C:plasma membrane"/>
    <property type="evidence" value="ECO:0007669"/>
    <property type="project" value="UniProtKB-SubCell"/>
</dbReference>
<keyword evidence="17 24" id="KW-0472">Membrane</keyword>
<feature type="binding site" evidence="22">
    <location>
        <position position="11"/>
    </location>
    <ligand>
        <name>ATP</name>
        <dbReference type="ChEBI" id="CHEBI:30616"/>
    </ligand>
</feature>
<evidence type="ECO:0000256" key="4">
    <source>
        <dbReference type="ARBA" id="ARBA00017575"/>
    </source>
</evidence>
<proteinExistence type="inferred from homology"/>
<dbReference type="InterPro" id="IPR036945">
    <property type="entry name" value="DAGK_sf"/>
</dbReference>
<evidence type="ECO:0000256" key="22">
    <source>
        <dbReference type="PIRSR" id="PIRSR600829-3"/>
    </source>
</evidence>
<comment type="similarity">
    <text evidence="2 24">Belongs to the bacterial diacylglycerol kinase family.</text>
</comment>
<protein>
    <recommendedName>
        <fullName evidence="4 24">Diacylglycerol kinase</fullName>
        <ecNumber evidence="3 24">2.7.1.107</ecNumber>
    </recommendedName>
</protein>
<dbReference type="InterPro" id="IPR033718">
    <property type="entry name" value="DAGK_prok"/>
</dbReference>
<gene>
    <name evidence="25" type="ordered locus">DvMF_2223</name>
</gene>
<evidence type="ECO:0000256" key="11">
    <source>
        <dbReference type="ARBA" id="ARBA00022741"/>
    </source>
</evidence>
<keyword evidence="5" id="KW-1003">Cell membrane</keyword>
<feature type="active site" description="Proton acceptor" evidence="20">
    <location>
        <position position="71"/>
    </location>
</feature>
<dbReference type="PANTHER" id="PTHR34299:SF1">
    <property type="entry name" value="DIACYLGLYCEROL KINASE"/>
    <property type="match status" value="1"/>
</dbReference>
<evidence type="ECO:0000256" key="16">
    <source>
        <dbReference type="ARBA" id="ARBA00023098"/>
    </source>
</evidence>
<evidence type="ECO:0000256" key="21">
    <source>
        <dbReference type="PIRSR" id="PIRSR600829-2"/>
    </source>
</evidence>
<evidence type="ECO:0000313" key="25">
    <source>
        <dbReference type="EMBL" id="ACL09166.1"/>
    </source>
</evidence>
<dbReference type="CDD" id="cd14264">
    <property type="entry name" value="DAGK_IM"/>
    <property type="match status" value="1"/>
</dbReference>
<evidence type="ECO:0000256" key="17">
    <source>
        <dbReference type="ARBA" id="ARBA00023136"/>
    </source>
</evidence>
<keyword evidence="14 23" id="KW-0460">Magnesium</keyword>
<comment type="catalytic activity">
    <reaction evidence="24">
        <text>a 1,2-diacyl-sn-glycerol + ATP = a 1,2-diacyl-sn-glycero-3-phosphate + ADP + H(+)</text>
        <dbReference type="Rhea" id="RHEA:10272"/>
        <dbReference type="ChEBI" id="CHEBI:15378"/>
        <dbReference type="ChEBI" id="CHEBI:17815"/>
        <dbReference type="ChEBI" id="CHEBI:30616"/>
        <dbReference type="ChEBI" id="CHEBI:58608"/>
        <dbReference type="ChEBI" id="CHEBI:456216"/>
        <dbReference type="EC" id="2.7.1.107"/>
    </reaction>
</comment>
<keyword evidence="10 23" id="KW-0479">Metal-binding</keyword>
<comment type="function">
    <text evidence="24">Catalyzes the ATP-dependent phosphorylation of sn-l,2-diacylglycerol (DAG) to phosphatidic acid. Involved in the recycling of diacylglycerol produced as a by-product during membrane-derived oligosaccharide (MDO) biosynthesis.</text>
</comment>
<dbReference type="Gene3D" id="1.10.287.3610">
    <property type="match status" value="1"/>
</dbReference>
<feature type="binding site" evidence="22">
    <location>
        <begin position="96"/>
        <end position="97"/>
    </location>
    <ligand>
        <name>ATP</name>
        <dbReference type="ChEBI" id="CHEBI:30616"/>
    </ligand>
</feature>
<evidence type="ECO:0000256" key="9">
    <source>
        <dbReference type="ARBA" id="ARBA00022692"/>
    </source>
</evidence>
<feature type="binding site" evidence="23">
    <location>
        <position position="78"/>
    </location>
    <ligand>
        <name>a divalent metal cation</name>
        <dbReference type="ChEBI" id="CHEBI:60240"/>
    </ligand>
</feature>
<dbReference type="GO" id="GO:0046872">
    <property type="term" value="F:metal ion binding"/>
    <property type="evidence" value="ECO:0007669"/>
    <property type="project" value="UniProtKB-KW"/>
</dbReference>
<evidence type="ECO:0000256" key="24">
    <source>
        <dbReference type="RuleBase" id="RU363065"/>
    </source>
</evidence>
<evidence type="ECO:0000256" key="12">
    <source>
        <dbReference type="ARBA" id="ARBA00022777"/>
    </source>
</evidence>
<keyword evidence="12 24" id="KW-0418">Kinase</keyword>
<evidence type="ECO:0000256" key="1">
    <source>
        <dbReference type="ARBA" id="ARBA00004429"/>
    </source>
</evidence>
<evidence type="ECO:0000256" key="6">
    <source>
        <dbReference type="ARBA" id="ARBA00022516"/>
    </source>
</evidence>
<dbReference type="GO" id="GO:0005524">
    <property type="term" value="F:ATP binding"/>
    <property type="evidence" value="ECO:0007669"/>
    <property type="project" value="UniProtKB-KW"/>
</dbReference>
<comment type="caution">
    <text evidence="24">Lacks conserved residue(s) required for the propagation of feature annotation.</text>
</comment>
<feature type="transmembrane region" description="Helical" evidence="24">
    <location>
        <begin position="38"/>
        <end position="55"/>
    </location>
</feature>
<reference evidence="25" key="1">
    <citation type="submission" date="2008-10" db="EMBL/GenBank/DDBJ databases">
        <title>Complete sequence of Desulfovibrio vulgaris str. 'Miyazaki F'.</title>
        <authorList>
            <person name="Lucas S."/>
            <person name="Copeland A."/>
            <person name="Lapidus A."/>
            <person name="Glavina del Rio T."/>
            <person name="Dalin E."/>
            <person name="Tice H."/>
            <person name="Bruce D."/>
            <person name="Goodwin L."/>
            <person name="Pitluck S."/>
            <person name="Sims D."/>
            <person name="Brettin T."/>
            <person name="Detter J.C."/>
            <person name="Han C."/>
            <person name="Larimer F."/>
            <person name="Land M."/>
            <person name="Hauser L."/>
            <person name="Kyrpides N."/>
            <person name="Mikhailova N."/>
            <person name="Hazen T.C."/>
            <person name="Richardson P."/>
        </authorList>
    </citation>
    <scope>NUCLEOTIDE SEQUENCE</scope>
    <source>
        <strain evidence="25">Miyazaki F</strain>
    </source>
</reference>
<feature type="binding site" evidence="21">
    <location>
        <position position="100"/>
    </location>
    <ligand>
        <name>substrate</name>
    </ligand>
</feature>